<evidence type="ECO:0000313" key="1">
    <source>
        <dbReference type="EMBL" id="OFW59751.1"/>
    </source>
</evidence>
<dbReference type="Proteomes" id="UP000177876">
    <property type="component" value="Unassembled WGS sequence"/>
</dbReference>
<proteinExistence type="predicted"/>
<comment type="caution">
    <text evidence="1">The sequence shown here is derived from an EMBL/GenBank/DDBJ whole genome shotgun (WGS) entry which is preliminary data.</text>
</comment>
<gene>
    <name evidence="1" type="ORF">A2Y75_05035</name>
</gene>
<dbReference type="EMBL" id="MELK01000011">
    <property type="protein sequence ID" value="OFW59751.1"/>
    <property type="molecule type" value="Genomic_DNA"/>
</dbReference>
<evidence type="ECO:0000313" key="2">
    <source>
        <dbReference type="Proteomes" id="UP000177876"/>
    </source>
</evidence>
<organism evidence="1 2">
    <name type="scientific">Candidatus Solincola sediminis</name>
    <dbReference type="NCBI Taxonomy" id="1797199"/>
    <lineage>
        <taxon>Bacteria</taxon>
        <taxon>Bacillati</taxon>
        <taxon>Actinomycetota</taxon>
        <taxon>Candidatus Geothermincolia</taxon>
        <taxon>Candidatus Geothermincolales</taxon>
        <taxon>Candidatus Geothermincolaceae</taxon>
        <taxon>Candidatus Solincola</taxon>
    </lineage>
</organism>
<dbReference type="AlphaFoldDB" id="A0A1F2WS99"/>
<protein>
    <submittedName>
        <fullName evidence="1">Uncharacterized protein</fullName>
    </submittedName>
</protein>
<dbReference type="STRING" id="1797197.A2Y75_05035"/>
<sequence>MEFKTLVGDLAHHNIHALNQLEPELKERVYSLFIPDRLFNTFNIDRGTFRNNDGERVVELIAPKRAGFATIELKESPTDRDCVFFLELADTPFFKLEITFLIVNDPRSPRFGIDLDDSGRRTKFGTARRNIAEEVRAMEAGLAPGQIRKGLGLLKDFLPRALRCLSAMGQDMLVAEPLTYHDAIIFERHGFKYIQGRRIMEKIDRSFQPGGELYSKLDGSSPFRQTGAGRTIRGRSWAIHDGVLGEPWKDIEMYRAMDRKADVCTFPDSVY</sequence>
<name>A0A1F2WS99_9ACTN</name>
<accession>A0A1F2WS99</accession>
<reference evidence="1 2" key="1">
    <citation type="journal article" date="2016" name="Nat. Commun.">
        <title>Thousands of microbial genomes shed light on interconnected biogeochemical processes in an aquifer system.</title>
        <authorList>
            <person name="Anantharaman K."/>
            <person name="Brown C.T."/>
            <person name="Hug L.A."/>
            <person name="Sharon I."/>
            <person name="Castelle C.J."/>
            <person name="Probst A.J."/>
            <person name="Thomas B.C."/>
            <person name="Singh A."/>
            <person name="Wilkins M.J."/>
            <person name="Karaoz U."/>
            <person name="Brodie E.L."/>
            <person name="Williams K.H."/>
            <person name="Hubbard S.S."/>
            <person name="Banfield J.F."/>
        </authorList>
    </citation>
    <scope>NUCLEOTIDE SEQUENCE [LARGE SCALE GENOMIC DNA]</scope>
</reference>